<dbReference type="SUPFAM" id="SSF160272">
    <property type="entry name" value="Shew3726-like"/>
    <property type="match status" value="1"/>
</dbReference>
<dbReference type="KEGG" id="seds:AAY24_15170"/>
<dbReference type="InterPro" id="IPR036692">
    <property type="entry name" value="Shew3726-like_sf"/>
</dbReference>
<dbReference type="AlphaFoldDB" id="A0A0F7K1L9"/>
<evidence type="ECO:0008006" key="3">
    <source>
        <dbReference type="Google" id="ProtNLM"/>
    </source>
</evidence>
<accession>A0A0F7K1L9</accession>
<dbReference type="Gene3D" id="3.30.160.140">
    <property type="entry name" value="Shew3726-like"/>
    <property type="match status" value="1"/>
</dbReference>
<dbReference type="InterPro" id="IPR009962">
    <property type="entry name" value="DUF1488"/>
</dbReference>
<proteinExistence type="predicted"/>
<gene>
    <name evidence="1" type="ORF">AAY24_15170</name>
</gene>
<dbReference type="OrthoDB" id="5570329at2"/>
<name>A0A0F7K1L9_9GAMM</name>
<dbReference type="RefSeq" id="WP_046860394.1">
    <property type="nucleotide sequence ID" value="NZ_CP011412.1"/>
</dbReference>
<protein>
    <recommendedName>
        <fullName evidence="3">DUF1488 domain-containing protein</fullName>
    </recommendedName>
</protein>
<reference evidence="1 2" key="1">
    <citation type="journal article" date="2015" name="Genome Announc.">
        <title>Complete Genome Sequence of Sedimenticola thiotaurini Strain SIP-G1, a Polyphosphate- and Polyhydroxyalkanoate-Accumulating Sulfur-Oxidizing Gammaproteobacterium Isolated from Salt Marsh Sediments.</title>
        <authorList>
            <person name="Flood B.E."/>
            <person name="Jones D.S."/>
            <person name="Bailey J.V."/>
        </authorList>
    </citation>
    <scope>NUCLEOTIDE SEQUENCE [LARGE SCALE GENOMIC DNA]</scope>
    <source>
        <strain evidence="1 2">SIP-G1</strain>
    </source>
</reference>
<evidence type="ECO:0000313" key="1">
    <source>
        <dbReference type="EMBL" id="AKH21469.1"/>
    </source>
</evidence>
<dbReference type="Pfam" id="PF07369">
    <property type="entry name" value="DUF1488"/>
    <property type="match status" value="1"/>
</dbReference>
<dbReference type="EMBL" id="CP011412">
    <property type="protein sequence ID" value="AKH21469.1"/>
    <property type="molecule type" value="Genomic_DNA"/>
</dbReference>
<evidence type="ECO:0000313" key="2">
    <source>
        <dbReference type="Proteomes" id="UP000034410"/>
    </source>
</evidence>
<dbReference type="Proteomes" id="UP000034410">
    <property type="component" value="Chromosome"/>
</dbReference>
<sequence>MHLTHYKTTPTGDTVITFPRLECWNAKTKVATVAADVNKRRVLCRIPLTLLRERFGATPEEPMQAVTTHRLVIQEAARRLIETESFEEDGSVLIGAQDI</sequence>
<keyword evidence="2" id="KW-1185">Reference proteome</keyword>
<organism evidence="1 2">
    <name type="scientific">Sedimenticola thiotaurini</name>
    <dbReference type="NCBI Taxonomy" id="1543721"/>
    <lineage>
        <taxon>Bacteria</taxon>
        <taxon>Pseudomonadati</taxon>
        <taxon>Pseudomonadota</taxon>
        <taxon>Gammaproteobacteria</taxon>
        <taxon>Chromatiales</taxon>
        <taxon>Sedimenticolaceae</taxon>
        <taxon>Sedimenticola</taxon>
    </lineage>
</organism>